<feature type="transmembrane region" description="Helical" evidence="5">
    <location>
        <begin position="310"/>
        <end position="329"/>
    </location>
</feature>
<dbReference type="AlphaFoldDB" id="A0A1I5NJM2"/>
<name>A0A1I5NJM2_9BACI</name>
<evidence type="ECO:0000256" key="3">
    <source>
        <dbReference type="ARBA" id="ARBA00022989"/>
    </source>
</evidence>
<dbReference type="SUPFAM" id="SSF103473">
    <property type="entry name" value="MFS general substrate transporter"/>
    <property type="match status" value="1"/>
</dbReference>
<proteinExistence type="predicted"/>
<dbReference type="PROSITE" id="PS00217">
    <property type="entry name" value="SUGAR_TRANSPORT_2"/>
    <property type="match status" value="1"/>
</dbReference>
<feature type="transmembrane region" description="Helical" evidence="5">
    <location>
        <begin position="20"/>
        <end position="44"/>
    </location>
</feature>
<reference evidence="7" key="1">
    <citation type="submission" date="2016-10" db="EMBL/GenBank/DDBJ databases">
        <authorList>
            <person name="Varghese N."/>
            <person name="Submissions S."/>
        </authorList>
    </citation>
    <scope>NUCLEOTIDE SEQUENCE [LARGE SCALE GENOMIC DNA]</scope>
    <source>
        <strain evidence="7">S7</strain>
    </source>
</reference>
<dbReference type="RefSeq" id="WP_244504215.1">
    <property type="nucleotide sequence ID" value="NZ_FOXD01000003.1"/>
</dbReference>
<dbReference type="Pfam" id="PF07690">
    <property type="entry name" value="MFS_1"/>
    <property type="match status" value="1"/>
</dbReference>
<evidence type="ECO:0000313" key="6">
    <source>
        <dbReference type="EMBL" id="SFP21912.1"/>
    </source>
</evidence>
<feature type="transmembrane region" description="Helical" evidence="5">
    <location>
        <begin position="355"/>
        <end position="373"/>
    </location>
</feature>
<dbReference type="InterPro" id="IPR005829">
    <property type="entry name" value="Sugar_transporter_CS"/>
</dbReference>
<protein>
    <submittedName>
        <fullName evidence="6">MFS transporter, YQGE family, putative transporter</fullName>
    </submittedName>
</protein>
<evidence type="ECO:0000256" key="4">
    <source>
        <dbReference type="ARBA" id="ARBA00023136"/>
    </source>
</evidence>
<dbReference type="Proteomes" id="UP000198892">
    <property type="component" value="Unassembled WGS sequence"/>
</dbReference>
<feature type="transmembrane region" description="Helical" evidence="5">
    <location>
        <begin position="225"/>
        <end position="248"/>
    </location>
</feature>
<organism evidence="6 7">
    <name type="scientific">Salibacterium halotolerans</name>
    <dbReference type="NCBI Taxonomy" id="1884432"/>
    <lineage>
        <taxon>Bacteria</taxon>
        <taxon>Bacillati</taxon>
        <taxon>Bacillota</taxon>
        <taxon>Bacilli</taxon>
        <taxon>Bacillales</taxon>
        <taxon>Bacillaceae</taxon>
    </lineage>
</organism>
<feature type="transmembrane region" description="Helical" evidence="5">
    <location>
        <begin position="143"/>
        <end position="170"/>
    </location>
</feature>
<keyword evidence="2 5" id="KW-0812">Transmembrane</keyword>
<evidence type="ECO:0000256" key="2">
    <source>
        <dbReference type="ARBA" id="ARBA00022692"/>
    </source>
</evidence>
<dbReference type="PANTHER" id="PTHR23526">
    <property type="entry name" value="INTEGRAL MEMBRANE TRANSPORT PROTEIN-RELATED"/>
    <property type="match status" value="1"/>
</dbReference>
<feature type="transmembrane region" description="Helical" evidence="5">
    <location>
        <begin position="286"/>
        <end position="304"/>
    </location>
</feature>
<feature type="transmembrane region" description="Helical" evidence="5">
    <location>
        <begin position="109"/>
        <end position="131"/>
    </location>
</feature>
<feature type="transmembrane region" description="Helical" evidence="5">
    <location>
        <begin position="56"/>
        <end position="76"/>
    </location>
</feature>
<accession>A0A1I5NJM2</accession>
<keyword evidence="4 5" id="KW-0472">Membrane</keyword>
<evidence type="ECO:0000256" key="1">
    <source>
        <dbReference type="ARBA" id="ARBA00004651"/>
    </source>
</evidence>
<dbReference type="GO" id="GO:0005886">
    <property type="term" value="C:plasma membrane"/>
    <property type="evidence" value="ECO:0007669"/>
    <property type="project" value="UniProtKB-SubCell"/>
</dbReference>
<keyword evidence="3 5" id="KW-1133">Transmembrane helix</keyword>
<keyword evidence="7" id="KW-1185">Reference proteome</keyword>
<gene>
    <name evidence="6" type="ORF">SAMN05518683_103174</name>
</gene>
<feature type="transmembrane region" description="Helical" evidence="5">
    <location>
        <begin position="379"/>
        <end position="399"/>
    </location>
</feature>
<evidence type="ECO:0000256" key="5">
    <source>
        <dbReference type="SAM" id="Phobius"/>
    </source>
</evidence>
<feature type="transmembrane region" description="Helical" evidence="5">
    <location>
        <begin position="176"/>
        <end position="195"/>
    </location>
</feature>
<dbReference type="GO" id="GO:0022857">
    <property type="term" value="F:transmembrane transporter activity"/>
    <property type="evidence" value="ECO:0007669"/>
    <property type="project" value="InterPro"/>
</dbReference>
<sequence length="427" mass="47354">MLRSMTKMFLGNVPVTKNLLMLLVIGGLYAVSIALSNTFVNIYLWKQSGEIRDIALYQLASVLLQPPAFLLAGYIAKKADRIYTLRAGVFILTAFFLAVLMAGKNVEDLLLFLGALLGIGFGFYWLGYNVLTFEITEPETRDFFNGFSGLLTSFAGMIGPFSAGLVITWLPESRGYQVIFFLSFFLFMMAVLLSLKMKHRHAKGPVYFKKAAGEIRKNKDWRNILYAHFMQGTREGVFAFVIILWVYTATNSELALGTYGFVTSAVSFLGYFLVGRFLKPKFRKHAIFTGGAILVGSVFIIVFHPTFPLLITYGIVISTAYPLMLVPYVSLTYDVLGKAADAGALRIEYLVTKEWFINMGRAFSIILFLIGTALFPDRIIIPILMVAAGAGHFAAAWCIKNIDTSFIVDRKKVNSGMPENGGGDSVT</sequence>
<dbReference type="EMBL" id="FOXD01000003">
    <property type="protein sequence ID" value="SFP21912.1"/>
    <property type="molecule type" value="Genomic_DNA"/>
</dbReference>
<dbReference type="STRING" id="1884432.SAMN05518683_103174"/>
<feature type="transmembrane region" description="Helical" evidence="5">
    <location>
        <begin position="83"/>
        <end position="103"/>
    </location>
</feature>
<feature type="transmembrane region" description="Helical" evidence="5">
    <location>
        <begin position="254"/>
        <end position="274"/>
    </location>
</feature>
<dbReference type="Gene3D" id="1.20.1250.20">
    <property type="entry name" value="MFS general substrate transporter like domains"/>
    <property type="match status" value="1"/>
</dbReference>
<dbReference type="InterPro" id="IPR036259">
    <property type="entry name" value="MFS_trans_sf"/>
</dbReference>
<evidence type="ECO:0000313" key="7">
    <source>
        <dbReference type="Proteomes" id="UP000198892"/>
    </source>
</evidence>
<dbReference type="InterPro" id="IPR011701">
    <property type="entry name" value="MFS"/>
</dbReference>
<comment type="subcellular location">
    <subcellularLocation>
        <location evidence="1">Cell membrane</location>
        <topology evidence="1">Multi-pass membrane protein</topology>
    </subcellularLocation>
</comment>
<dbReference type="PANTHER" id="PTHR23526:SF2">
    <property type="entry name" value="MAJOR FACILITATOR SUPERFAMILY (MFS) PROFILE DOMAIN-CONTAINING PROTEIN"/>
    <property type="match status" value="1"/>
</dbReference>
<dbReference type="InterPro" id="IPR052528">
    <property type="entry name" value="Sugar_transport-like"/>
</dbReference>